<dbReference type="Gene3D" id="1.10.510.10">
    <property type="entry name" value="Transferase(Phosphotransferase) domain 1"/>
    <property type="match status" value="1"/>
</dbReference>
<comment type="caution">
    <text evidence="2">The sequence shown here is derived from an EMBL/GenBank/DDBJ whole genome shotgun (WGS) entry which is preliminary data.</text>
</comment>
<dbReference type="OrthoDB" id="2791079at2759"/>
<gene>
    <name evidence="2" type="ORF">DERYTH_LOCUS3619</name>
</gene>
<proteinExistence type="predicted"/>
<dbReference type="InterPro" id="IPR011009">
    <property type="entry name" value="Kinase-like_dom_sf"/>
</dbReference>
<keyword evidence="3" id="KW-1185">Reference proteome</keyword>
<accession>A0A9N9F821</accession>
<sequence>MFRNTLKTYPYTTDVNNYQEVKVDIEIGINKYKILTQSEKDYLTYQFGGCASIYNAIWKDGRFDTWDKENRRLKRAGTQHVKSHLNFMNKIAYVVRCHGITRDPNTQDFMLVLNLMECSLREYLLQYNEHIIWEERIRIVYDIAYSLDMIHQLDAIHRDLHSGNFLRTRFSKWWYISDFGLYVLSEIRKQLQTIYQNELKSNKPILDTILDDKKTKNQTFSSSETTLSNVYNFKNLPEPRNKIQ</sequence>
<dbReference type="SMART" id="SM00220">
    <property type="entry name" value="S_TKc"/>
    <property type="match status" value="1"/>
</dbReference>
<dbReference type="SUPFAM" id="SSF56112">
    <property type="entry name" value="Protein kinase-like (PK-like)"/>
    <property type="match status" value="1"/>
</dbReference>
<feature type="non-terminal residue" evidence="2">
    <location>
        <position position="244"/>
    </location>
</feature>
<evidence type="ECO:0000259" key="1">
    <source>
        <dbReference type="PROSITE" id="PS50011"/>
    </source>
</evidence>
<dbReference type="Proteomes" id="UP000789405">
    <property type="component" value="Unassembled WGS sequence"/>
</dbReference>
<evidence type="ECO:0000313" key="3">
    <source>
        <dbReference type="Proteomes" id="UP000789405"/>
    </source>
</evidence>
<dbReference type="InterPro" id="IPR001245">
    <property type="entry name" value="Ser-Thr/Tyr_kinase_cat_dom"/>
</dbReference>
<name>A0A9N9F821_9GLOM</name>
<dbReference type="InterPro" id="IPR044576">
    <property type="entry name" value="At4g25390-like"/>
</dbReference>
<dbReference type="Pfam" id="PF07714">
    <property type="entry name" value="PK_Tyr_Ser-Thr"/>
    <property type="match status" value="1"/>
</dbReference>
<protein>
    <submittedName>
        <fullName evidence="2">6776_t:CDS:1</fullName>
    </submittedName>
</protein>
<dbReference type="PROSITE" id="PS50011">
    <property type="entry name" value="PROTEIN_KINASE_DOM"/>
    <property type="match status" value="1"/>
</dbReference>
<dbReference type="GO" id="GO:0004672">
    <property type="term" value="F:protein kinase activity"/>
    <property type="evidence" value="ECO:0007669"/>
    <property type="project" value="InterPro"/>
</dbReference>
<dbReference type="EMBL" id="CAJVPY010001297">
    <property type="protein sequence ID" value="CAG8515834.1"/>
    <property type="molecule type" value="Genomic_DNA"/>
</dbReference>
<reference evidence="2" key="1">
    <citation type="submission" date="2021-06" db="EMBL/GenBank/DDBJ databases">
        <authorList>
            <person name="Kallberg Y."/>
            <person name="Tangrot J."/>
            <person name="Rosling A."/>
        </authorList>
    </citation>
    <scope>NUCLEOTIDE SEQUENCE</scope>
    <source>
        <strain evidence="2">MA453B</strain>
    </source>
</reference>
<evidence type="ECO:0000313" key="2">
    <source>
        <dbReference type="EMBL" id="CAG8515834.1"/>
    </source>
</evidence>
<dbReference type="InterPro" id="IPR000719">
    <property type="entry name" value="Prot_kinase_dom"/>
</dbReference>
<dbReference type="GO" id="GO:0005524">
    <property type="term" value="F:ATP binding"/>
    <property type="evidence" value="ECO:0007669"/>
    <property type="project" value="InterPro"/>
</dbReference>
<organism evidence="2 3">
    <name type="scientific">Dentiscutata erythropus</name>
    <dbReference type="NCBI Taxonomy" id="1348616"/>
    <lineage>
        <taxon>Eukaryota</taxon>
        <taxon>Fungi</taxon>
        <taxon>Fungi incertae sedis</taxon>
        <taxon>Mucoromycota</taxon>
        <taxon>Glomeromycotina</taxon>
        <taxon>Glomeromycetes</taxon>
        <taxon>Diversisporales</taxon>
        <taxon>Gigasporaceae</taxon>
        <taxon>Dentiscutata</taxon>
    </lineage>
</organism>
<feature type="domain" description="Protein kinase" evidence="1">
    <location>
        <begin position="39"/>
        <end position="244"/>
    </location>
</feature>
<dbReference type="AlphaFoldDB" id="A0A9N9F821"/>
<dbReference type="PANTHER" id="PTHR46821:SF7">
    <property type="entry name" value="PROTEIN KINASE SUPERFAMILY PROTEIN"/>
    <property type="match status" value="1"/>
</dbReference>
<dbReference type="PANTHER" id="PTHR46821">
    <property type="entry name" value="OS07G0586332 PROTEIN"/>
    <property type="match status" value="1"/>
</dbReference>